<gene>
    <name evidence="4" type="ORF">OXX778_LOCUS8458</name>
</gene>
<dbReference type="InterPro" id="IPR015915">
    <property type="entry name" value="Kelch-typ_b-propeller"/>
</dbReference>
<sequence length="868" mass="98778">MADMDSKSLSNYQLHSNSSISQYLSDATSQISPSISVSSASFENYQTGSNCWIKMSECDEFIGPKRSKHTMVAYGNSLYVFGGDNGKQMLNDLITYDCNNNSWGRALNGSPPTPRYHHTAVVYQNSMFVFGGYTGDLNSNSNLCNKNDLYEYRFSTGNWILWNVECAPCPRAAHGAVVYDNKLWIFAGYDGNARLNDMWYIQLNTTQNMPKTWIEVEQTGEQPSTVCNFPIAVVQDSMYLFSGQSGAKTSNLLFKFDFKTLFWSKIRSNFILRGTNAPPERRSGHIMVAHDNNLYIYGGVLGNSFFHDIYSFDLETKTWDVIAMHSKSLIPSGRSFLAASVQNEFLYVFGGNGDQNTRSNELYRFKLPNQPKSTLKDDFYKLLKKEMFCDLKFTCANNQVIYAHCVIVATRSPHCRQLIKLAKEKLKPTPASLSALVSLGSSSSANSLSSLEEQRWIKSPPFCLNQDEFIEIKINEENPEALRMLLEFLYTDRIVSLEGRENEIETLKLIVDVYKLANQFMIPKLKKICENFCDSSITCANVLSLLRYVDSLNLPALKESCMKFLAKDINFNQVIMLTEFEQLQSSLMVEIIRLRQTPRKLNTNDHMNEMIIDKCTSLEQDLENFLLKEVGNEFSDILIILNENSKPLFSHKCILAARCAYFEAYFRSFMPKERKVLMTIGDTIPPRQACISLLRYIYFDDVNMPPEDALYLFSASHYFQFSNSRLHIFCKQNLEANVSKNNVFDILEAADKIKDDYMKNFALKIVRTNFAELARSNRIKKLSKELLLDIIVDLSNFFIQKPSTPTATLHSLSLPANSHHRASSTPTSPSFNSHLIAVSNSSNQSHTLHNPNALFQNILTLINDESKS</sequence>
<keyword evidence="5" id="KW-1185">Reference proteome</keyword>
<feature type="domain" description="BTB" evidence="3">
    <location>
        <begin position="389"/>
        <end position="498"/>
    </location>
</feature>
<dbReference type="EMBL" id="CAJNOC010001165">
    <property type="protein sequence ID" value="CAF0841056.1"/>
    <property type="molecule type" value="Genomic_DNA"/>
</dbReference>
<dbReference type="SUPFAM" id="SSF54695">
    <property type="entry name" value="POZ domain"/>
    <property type="match status" value="2"/>
</dbReference>
<organism evidence="4 5">
    <name type="scientific">Brachionus calyciflorus</name>
    <dbReference type="NCBI Taxonomy" id="104777"/>
    <lineage>
        <taxon>Eukaryota</taxon>
        <taxon>Metazoa</taxon>
        <taxon>Spiralia</taxon>
        <taxon>Gnathifera</taxon>
        <taxon>Rotifera</taxon>
        <taxon>Eurotatoria</taxon>
        <taxon>Monogononta</taxon>
        <taxon>Pseudotrocha</taxon>
        <taxon>Ploima</taxon>
        <taxon>Brachionidae</taxon>
        <taxon>Brachionus</taxon>
    </lineage>
</organism>
<dbReference type="InterPro" id="IPR011043">
    <property type="entry name" value="Gal_Oxase/kelch_b-propeller"/>
</dbReference>
<proteinExistence type="predicted"/>
<dbReference type="InterPro" id="IPR056737">
    <property type="entry name" value="Beta-prop_ATRN-MKLN-like"/>
</dbReference>
<dbReference type="PANTHER" id="PTHR46376">
    <property type="entry name" value="LEUCINE-ZIPPER-LIKE TRANSCRIPTIONAL REGULATOR 1"/>
    <property type="match status" value="1"/>
</dbReference>
<dbReference type="PANTHER" id="PTHR46376:SF1">
    <property type="entry name" value="LEUCINE-ZIPPER-LIKE TRANSCRIPTIONAL REGULATOR 1"/>
    <property type="match status" value="1"/>
</dbReference>
<accession>A0A813VR09</accession>
<comment type="caution">
    <text evidence="4">The sequence shown here is derived from an EMBL/GenBank/DDBJ whole genome shotgun (WGS) entry which is preliminary data.</text>
</comment>
<dbReference type="AlphaFoldDB" id="A0A813VR09"/>
<dbReference type="OrthoDB" id="10250130at2759"/>
<evidence type="ECO:0000313" key="5">
    <source>
        <dbReference type="Proteomes" id="UP000663879"/>
    </source>
</evidence>
<dbReference type="Gene3D" id="2.120.10.80">
    <property type="entry name" value="Kelch-type beta propeller"/>
    <property type="match status" value="2"/>
</dbReference>
<dbReference type="InterPro" id="IPR006652">
    <property type="entry name" value="Kelch_1"/>
</dbReference>
<evidence type="ECO:0000256" key="2">
    <source>
        <dbReference type="ARBA" id="ARBA00022737"/>
    </source>
</evidence>
<dbReference type="SUPFAM" id="SSF50965">
    <property type="entry name" value="Galactose oxidase, central domain"/>
    <property type="match status" value="1"/>
</dbReference>
<keyword evidence="2" id="KW-0677">Repeat</keyword>
<dbReference type="Proteomes" id="UP000663879">
    <property type="component" value="Unassembled WGS sequence"/>
</dbReference>
<protein>
    <recommendedName>
        <fullName evidence="3">BTB domain-containing protein</fullName>
    </recommendedName>
</protein>
<dbReference type="PROSITE" id="PS50097">
    <property type="entry name" value="BTB"/>
    <property type="match status" value="2"/>
</dbReference>
<dbReference type="Pfam" id="PF24981">
    <property type="entry name" value="Beta-prop_ATRN-LZTR1"/>
    <property type="match status" value="1"/>
</dbReference>
<dbReference type="GO" id="GO:0005794">
    <property type="term" value="C:Golgi apparatus"/>
    <property type="evidence" value="ECO:0007669"/>
    <property type="project" value="TreeGrafter"/>
</dbReference>
<dbReference type="Pfam" id="PF24681">
    <property type="entry name" value="Kelch_KLHDC2_KLHL20_DRC7"/>
    <property type="match status" value="1"/>
</dbReference>
<dbReference type="InterPro" id="IPR051568">
    <property type="entry name" value="LZTR1/Attractin"/>
</dbReference>
<dbReference type="SMART" id="SM00612">
    <property type="entry name" value="Kelch"/>
    <property type="match status" value="2"/>
</dbReference>
<dbReference type="InterPro" id="IPR000210">
    <property type="entry name" value="BTB/POZ_dom"/>
</dbReference>
<reference evidence="4" key="1">
    <citation type="submission" date="2021-02" db="EMBL/GenBank/DDBJ databases">
        <authorList>
            <person name="Nowell W R."/>
        </authorList>
    </citation>
    <scope>NUCLEOTIDE SEQUENCE</scope>
    <source>
        <strain evidence="4">Ploen Becks lab</strain>
    </source>
</reference>
<keyword evidence="1" id="KW-0880">Kelch repeat</keyword>
<evidence type="ECO:0000313" key="4">
    <source>
        <dbReference type="EMBL" id="CAF0841056.1"/>
    </source>
</evidence>
<feature type="domain" description="BTB" evidence="3">
    <location>
        <begin position="635"/>
        <end position="706"/>
    </location>
</feature>
<evidence type="ECO:0000256" key="1">
    <source>
        <dbReference type="ARBA" id="ARBA00022441"/>
    </source>
</evidence>
<dbReference type="SMART" id="SM00225">
    <property type="entry name" value="BTB"/>
    <property type="match status" value="2"/>
</dbReference>
<evidence type="ECO:0000259" key="3">
    <source>
        <dbReference type="PROSITE" id="PS50097"/>
    </source>
</evidence>
<dbReference type="Pfam" id="PF00651">
    <property type="entry name" value="BTB"/>
    <property type="match status" value="2"/>
</dbReference>
<dbReference type="Gene3D" id="3.30.710.10">
    <property type="entry name" value="Potassium Channel Kv1.1, Chain A"/>
    <property type="match status" value="2"/>
</dbReference>
<name>A0A813VR09_9BILA</name>
<dbReference type="InterPro" id="IPR011333">
    <property type="entry name" value="SKP1/BTB/POZ_sf"/>
</dbReference>